<accession>A0ABQ3L746</accession>
<keyword evidence="3" id="KW-1185">Reference proteome</keyword>
<reference evidence="3" key="1">
    <citation type="journal article" date="2019" name="Int. J. Syst. Evol. Microbiol.">
        <title>The Global Catalogue of Microorganisms (GCM) 10K type strain sequencing project: providing services to taxonomists for standard genome sequencing and annotation.</title>
        <authorList>
            <consortium name="The Broad Institute Genomics Platform"/>
            <consortium name="The Broad Institute Genome Sequencing Center for Infectious Disease"/>
            <person name="Wu L."/>
            <person name="Ma J."/>
        </authorList>
    </citation>
    <scope>NUCLEOTIDE SEQUENCE [LARGE SCALE GENOMIC DNA]</scope>
    <source>
        <strain evidence="3">CGMCC 4.7683</strain>
    </source>
</reference>
<name>A0ABQ3L746_9PSEU</name>
<feature type="region of interest" description="Disordered" evidence="1">
    <location>
        <begin position="31"/>
        <end position="50"/>
    </location>
</feature>
<comment type="caution">
    <text evidence="2">The sequence shown here is derived from an EMBL/GenBank/DDBJ whole genome shotgun (WGS) entry which is preliminary data.</text>
</comment>
<dbReference type="EMBL" id="BNAY01000001">
    <property type="protein sequence ID" value="GHH04833.1"/>
    <property type="molecule type" value="Genomic_DNA"/>
</dbReference>
<evidence type="ECO:0000313" key="2">
    <source>
        <dbReference type="EMBL" id="GHH04833.1"/>
    </source>
</evidence>
<organism evidence="2 3">
    <name type="scientific">Amycolatopsis oliviviridis</name>
    <dbReference type="NCBI Taxonomy" id="1471590"/>
    <lineage>
        <taxon>Bacteria</taxon>
        <taxon>Bacillati</taxon>
        <taxon>Actinomycetota</taxon>
        <taxon>Actinomycetes</taxon>
        <taxon>Pseudonocardiales</taxon>
        <taxon>Pseudonocardiaceae</taxon>
        <taxon>Amycolatopsis</taxon>
    </lineage>
</organism>
<sequence length="88" mass="9672">MADVAIADSVKASFTTFRVGKEAFTDFMQTKEGADAPRPTSPSRSAQVATRDHLGQSLSCTVDVKWYYYTEPCYGAGMIIPTLDVRFP</sequence>
<proteinExistence type="predicted"/>
<gene>
    <name evidence="2" type="ORF">GCM10017790_08120</name>
</gene>
<evidence type="ECO:0000313" key="3">
    <source>
        <dbReference type="Proteomes" id="UP000635387"/>
    </source>
</evidence>
<evidence type="ECO:0000256" key="1">
    <source>
        <dbReference type="SAM" id="MobiDB-lite"/>
    </source>
</evidence>
<dbReference type="Proteomes" id="UP000635387">
    <property type="component" value="Unassembled WGS sequence"/>
</dbReference>
<protein>
    <submittedName>
        <fullName evidence="2">Uncharacterized protein</fullName>
    </submittedName>
</protein>